<dbReference type="Proteomes" id="UP001174934">
    <property type="component" value="Unassembled WGS sequence"/>
</dbReference>
<protein>
    <submittedName>
        <fullName evidence="2">Uncharacterized protein</fullName>
    </submittedName>
</protein>
<feature type="region of interest" description="Disordered" evidence="1">
    <location>
        <begin position="1"/>
        <end position="59"/>
    </location>
</feature>
<feature type="region of interest" description="Disordered" evidence="1">
    <location>
        <begin position="605"/>
        <end position="625"/>
    </location>
</feature>
<keyword evidence="3" id="KW-1185">Reference proteome</keyword>
<feature type="region of interest" description="Disordered" evidence="1">
    <location>
        <begin position="216"/>
        <end position="236"/>
    </location>
</feature>
<feature type="compositionally biased region" description="Basic and acidic residues" evidence="1">
    <location>
        <begin position="666"/>
        <end position="691"/>
    </location>
</feature>
<comment type="caution">
    <text evidence="2">The sequence shown here is derived from an EMBL/GenBank/DDBJ whole genome shotgun (WGS) entry which is preliminary data.</text>
</comment>
<name>A0AA39U2T3_9PEZI</name>
<organism evidence="2 3">
    <name type="scientific">Bombardia bombarda</name>
    <dbReference type="NCBI Taxonomy" id="252184"/>
    <lineage>
        <taxon>Eukaryota</taxon>
        <taxon>Fungi</taxon>
        <taxon>Dikarya</taxon>
        <taxon>Ascomycota</taxon>
        <taxon>Pezizomycotina</taxon>
        <taxon>Sordariomycetes</taxon>
        <taxon>Sordariomycetidae</taxon>
        <taxon>Sordariales</taxon>
        <taxon>Lasiosphaeriaceae</taxon>
        <taxon>Bombardia</taxon>
    </lineage>
</organism>
<reference evidence="2" key="1">
    <citation type="submission" date="2023-06" db="EMBL/GenBank/DDBJ databases">
        <title>Genome-scale phylogeny and comparative genomics of the fungal order Sordariales.</title>
        <authorList>
            <consortium name="Lawrence Berkeley National Laboratory"/>
            <person name="Hensen N."/>
            <person name="Bonometti L."/>
            <person name="Westerberg I."/>
            <person name="Brannstrom I.O."/>
            <person name="Guillou S."/>
            <person name="Cros-Aarteil S."/>
            <person name="Calhoun S."/>
            <person name="Haridas S."/>
            <person name="Kuo A."/>
            <person name="Mondo S."/>
            <person name="Pangilinan J."/>
            <person name="Riley R."/>
            <person name="LaButti K."/>
            <person name="Andreopoulos B."/>
            <person name="Lipzen A."/>
            <person name="Chen C."/>
            <person name="Yanf M."/>
            <person name="Daum C."/>
            <person name="Ng V."/>
            <person name="Clum A."/>
            <person name="Steindorff A."/>
            <person name="Ohm R."/>
            <person name="Martin F."/>
            <person name="Silar P."/>
            <person name="Natvig D."/>
            <person name="Lalanne C."/>
            <person name="Gautier V."/>
            <person name="Ament-velasquez S.L."/>
            <person name="Kruys A."/>
            <person name="Hutchinson M.I."/>
            <person name="Powell A.J."/>
            <person name="Barry K."/>
            <person name="Miller A.N."/>
            <person name="Grigoriev I.V."/>
            <person name="Debuchy R."/>
            <person name="Gladieux P."/>
            <person name="Thoren M.H."/>
            <person name="Johannesson H."/>
        </authorList>
    </citation>
    <scope>NUCLEOTIDE SEQUENCE</scope>
    <source>
        <strain evidence="2">SMH3391-2</strain>
    </source>
</reference>
<feature type="region of interest" description="Disordered" evidence="1">
    <location>
        <begin position="918"/>
        <end position="949"/>
    </location>
</feature>
<feature type="region of interest" description="Disordered" evidence="1">
    <location>
        <begin position="642"/>
        <end position="905"/>
    </location>
</feature>
<dbReference type="AlphaFoldDB" id="A0AA39U2T3"/>
<feature type="compositionally biased region" description="Acidic residues" evidence="1">
    <location>
        <begin position="765"/>
        <end position="788"/>
    </location>
</feature>
<evidence type="ECO:0000256" key="1">
    <source>
        <dbReference type="SAM" id="MobiDB-lite"/>
    </source>
</evidence>
<feature type="compositionally biased region" description="Acidic residues" evidence="1">
    <location>
        <begin position="342"/>
        <end position="360"/>
    </location>
</feature>
<feature type="region of interest" description="Disordered" evidence="1">
    <location>
        <begin position="249"/>
        <end position="362"/>
    </location>
</feature>
<feature type="compositionally biased region" description="Low complexity" evidence="1">
    <location>
        <begin position="652"/>
        <end position="665"/>
    </location>
</feature>
<sequence>MASPAQPLRSVVPDDNHRLPTPPQQSLLSAPHPNPDDSLQHPQQKRRRPRRRDLPKPKWLDLNLPALLETKETLAEARKAMLAHRQFRNGGHAHPSTISDSSELGIEAKRLLKKPQRLRKLAVSVHAKEKDAELESEPESEPESMIDYFGFVNKLRDNLQPELYKRFIQLAIAHWHGQLPVVEFNMAAIDLLRKKPDLCELFMREMMPEWCLQDMAGSESDELEDSEGDGGNELWSDAEDDDLVAEAVAELEDSGSGSGSDDDSTQHPRGYAYIPWRDSENKSENMGGSESESESESDSDDRSTPANYRPDILQDSQDEDDDGSSTDHTIVHNPGNNAGADMDLDVDSDSDSDMDPDENSDTQIMYLSFYGRDPNDVVDEWDSPPQEHCDRLRSDIRHLIDKPLPAAAGYGLHQIEDSENEYDADDDSESEDSDATTIKAENDDSEMGYVGVDADDEVMDSESLEYETEYEAITYDLWDSESPEYAPEPEPEAIAYGLVDSENSGYEAEPEAPAFTDGDDVGAEGSHVGSGMLGMMDINPGMLVVVAADEEAGMGMDIDPREEASQSELAVDIEARASEVAQGTQETGDDTEAGVPVDMNMPDQDEAEASGTVSVDVGKESSPVDDLKYDVDTAQDTATGVGATTSDVAHPENNNGIVTNTTTDTNRSETEEAVKADKSVPVDQHVADNPKNHQGAGEDTIMVGDDEEVPVNVDPTGQEDEPQNTEDNVDRGEVIDHAANIGERNTEGLETIDQNDKEETRYQEDQTEDFIYLDDADQNQTAEDDINEAEPYNANDLEDEIADIVVYSGDHDNVDMAEVEGTKISGQPDGSDSPKDHENAEEDTDGNDAIPGADDISSETDMPIKSDTTEENEPASKLSILPLVIASDNHDDAKPPARTSPVAVMTDKESARIAALAEKGEGNSSLNPIEIKDSDEESVGSMTSPEVVRRVSGESLAPLQIEDDEEVDVVFLHQTKMA</sequence>
<evidence type="ECO:0000313" key="2">
    <source>
        <dbReference type="EMBL" id="KAK0609914.1"/>
    </source>
</evidence>
<dbReference type="EMBL" id="JAULSR010000011">
    <property type="protein sequence ID" value="KAK0609914.1"/>
    <property type="molecule type" value="Genomic_DNA"/>
</dbReference>
<feature type="compositionally biased region" description="Basic and acidic residues" evidence="1">
    <location>
        <begin position="754"/>
        <end position="764"/>
    </location>
</feature>
<proteinExistence type="predicted"/>
<gene>
    <name evidence="2" type="ORF">B0T17DRAFT_621214</name>
</gene>
<feature type="compositionally biased region" description="Acidic residues" evidence="1">
    <location>
        <begin position="417"/>
        <end position="434"/>
    </location>
</feature>
<feature type="region of interest" description="Disordered" evidence="1">
    <location>
        <begin position="410"/>
        <end position="458"/>
    </location>
</feature>
<evidence type="ECO:0000313" key="3">
    <source>
        <dbReference type="Proteomes" id="UP001174934"/>
    </source>
</evidence>
<accession>A0AA39U2T3</accession>
<feature type="compositionally biased region" description="Acidic residues" evidence="1">
    <location>
        <begin position="219"/>
        <end position="236"/>
    </location>
</feature>